<evidence type="ECO:0000313" key="4">
    <source>
        <dbReference type="EMBL" id="QSX77164.1"/>
    </source>
</evidence>
<evidence type="ECO:0000256" key="2">
    <source>
        <dbReference type="ARBA" id="ARBA00023315"/>
    </source>
</evidence>
<dbReference type="PANTHER" id="PTHR43877">
    <property type="entry name" value="AMINOALKYLPHOSPHONATE N-ACETYLTRANSFERASE-RELATED-RELATED"/>
    <property type="match status" value="1"/>
</dbReference>
<gene>
    <name evidence="4" type="ORF">I8J32_010130</name>
</gene>
<dbReference type="Gene3D" id="3.40.630.30">
    <property type="match status" value="1"/>
</dbReference>
<dbReference type="EMBL" id="CP071518">
    <property type="protein sequence ID" value="QSX77164.1"/>
    <property type="molecule type" value="Genomic_DNA"/>
</dbReference>
<dbReference type="PROSITE" id="PS51186">
    <property type="entry name" value="GNAT"/>
    <property type="match status" value="1"/>
</dbReference>
<dbReference type="PANTHER" id="PTHR43877:SF2">
    <property type="entry name" value="AMINOALKYLPHOSPHONATE N-ACETYLTRANSFERASE-RELATED"/>
    <property type="match status" value="1"/>
</dbReference>
<dbReference type="InterPro" id="IPR016181">
    <property type="entry name" value="Acyl_CoA_acyltransferase"/>
</dbReference>
<accession>A0A975AQQ3</accession>
<protein>
    <submittedName>
        <fullName evidence="4">GNAT family N-acetyltransferase</fullName>
    </submittedName>
</protein>
<dbReference type="InterPro" id="IPR000182">
    <property type="entry name" value="GNAT_dom"/>
</dbReference>
<evidence type="ECO:0000256" key="1">
    <source>
        <dbReference type="ARBA" id="ARBA00022679"/>
    </source>
</evidence>
<keyword evidence="1" id="KW-0808">Transferase</keyword>
<dbReference type="InterPro" id="IPR050832">
    <property type="entry name" value="Bact_Acetyltransf"/>
</dbReference>
<feature type="domain" description="N-acetyltransferase" evidence="3">
    <location>
        <begin position="1"/>
        <end position="152"/>
    </location>
</feature>
<sequence>MTIRPARHGDHAFILGLCERFTSFELPLGRDRAVVTQVLHDDIDKHLRQDTPDSFFFVIEDGGQRAGFVHLQLMTDFFGRGRNCHVSDLAIDAAFEGRGLASALLRHSETFGRENGCAQVTLSVFPANTRARELYERQGFSMELLRMAKRLEP</sequence>
<dbReference type="RefSeq" id="WP_200611686.1">
    <property type="nucleotide sequence ID" value="NZ_CP071518.1"/>
</dbReference>
<dbReference type="SUPFAM" id="SSF55729">
    <property type="entry name" value="Acyl-CoA N-acyltransferases (Nat)"/>
    <property type="match status" value="1"/>
</dbReference>
<name>A0A975AQQ3_9GAMM</name>
<organism evidence="4 5">
    <name type="scientific">Agrilutibacter solisilvae</name>
    <dbReference type="NCBI Taxonomy" id="2763317"/>
    <lineage>
        <taxon>Bacteria</taxon>
        <taxon>Pseudomonadati</taxon>
        <taxon>Pseudomonadota</taxon>
        <taxon>Gammaproteobacteria</taxon>
        <taxon>Lysobacterales</taxon>
        <taxon>Lysobacteraceae</taxon>
        <taxon>Agrilutibacter</taxon>
    </lineage>
</organism>
<evidence type="ECO:0000259" key="3">
    <source>
        <dbReference type="PROSITE" id="PS51186"/>
    </source>
</evidence>
<dbReference type="Proteomes" id="UP000639274">
    <property type="component" value="Chromosome"/>
</dbReference>
<keyword evidence="2" id="KW-0012">Acyltransferase</keyword>
<reference evidence="4 5" key="1">
    <citation type="submission" date="2021-03" db="EMBL/GenBank/DDBJ databases">
        <title>Lysobacter sp. nov. isolated from soil of gangwondo yeongwol, south Korea.</title>
        <authorList>
            <person name="Kim K.R."/>
            <person name="Kim K.H."/>
            <person name="Jeon C.O."/>
        </authorList>
    </citation>
    <scope>NUCLEOTIDE SEQUENCE [LARGE SCALE GENOMIC DNA]</scope>
    <source>
        <strain evidence="4 5">R19</strain>
    </source>
</reference>
<keyword evidence="5" id="KW-1185">Reference proteome</keyword>
<dbReference type="KEGG" id="lsf:I8J32_010130"/>
<dbReference type="Pfam" id="PF00583">
    <property type="entry name" value="Acetyltransf_1"/>
    <property type="match status" value="1"/>
</dbReference>
<dbReference type="AlphaFoldDB" id="A0A975AQQ3"/>
<evidence type="ECO:0000313" key="5">
    <source>
        <dbReference type="Proteomes" id="UP000639274"/>
    </source>
</evidence>
<dbReference type="GO" id="GO:0016747">
    <property type="term" value="F:acyltransferase activity, transferring groups other than amino-acyl groups"/>
    <property type="evidence" value="ECO:0007669"/>
    <property type="project" value="InterPro"/>
</dbReference>
<dbReference type="CDD" id="cd04301">
    <property type="entry name" value="NAT_SF"/>
    <property type="match status" value="1"/>
</dbReference>
<proteinExistence type="predicted"/>